<evidence type="ECO:0008006" key="5">
    <source>
        <dbReference type="Google" id="ProtNLM"/>
    </source>
</evidence>
<dbReference type="RefSeq" id="WP_275032200.1">
    <property type="nucleotide sequence ID" value="NZ_CP118615.1"/>
</dbReference>
<feature type="transmembrane region" description="Helical" evidence="2">
    <location>
        <begin position="14"/>
        <end position="37"/>
    </location>
</feature>
<dbReference type="PROSITE" id="PS51257">
    <property type="entry name" value="PROKAR_LIPOPROTEIN"/>
    <property type="match status" value="1"/>
</dbReference>
<dbReference type="EMBL" id="CP118615">
    <property type="protein sequence ID" value="WDZ85491.1"/>
    <property type="molecule type" value="Genomic_DNA"/>
</dbReference>
<proteinExistence type="predicted"/>
<evidence type="ECO:0000256" key="2">
    <source>
        <dbReference type="SAM" id="Phobius"/>
    </source>
</evidence>
<name>A0ABY7ZR40_9ACTN</name>
<evidence type="ECO:0000256" key="1">
    <source>
        <dbReference type="SAM" id="MobiDB-lite"/>
    </source>
</evidence>
<accession>A0ABY7ZR40</accession>
<keyword evidence="2" id="KW-0472">Membrane</keyword>
<gene>
    <name evidence="3" type="ORF">PVK37_03265</name>
</gene>
<evidence type="ECO:0000313" key="4">
    <source>
        <dbReference type="Proteomes" id="UP001219605"/>
    </source>
</evidence>
<dbReference type="Proteomes" id="UP001219605">
    <property type="component" value="Chromosome"/>
</dbReference>
<keyword evidence="4" id="KW-1185">Reference proteome</keyword>
<reference evidence="3 4" key="1">
    <citation type="submission" date="2023-02" db="EMBL/GenBank/DDBJ databases">
        <authorList>
            <person name="Mo P."/>
        </authorList>
    </citation>
    <scope>NUCLEOTIDE SEQUENCE [LARGE SCALE GENOMIC DNA]</scope>
    <source>
        <strain evidence="3 4">HUAS 3</strain>
    </source>
</reference>
<evidence type="ECO:0000313" key="3">
    <source>
        <dbReference type="EMBL" id="WDZ85491.1"/>
    </source>
</evidence>
<feature type="region of interest" description="Disordered" evidence="1">
    <location>
        <begin position="40"/>
        <end position="64"/>
    </location>
</feature>
<keyword evidence="2" id="KW-1133">Transmembrane helix</keyword>
<protein>
    <recommendedName>
        <fullName evidence="5">Peptidase MA superfamily</fullName>
    </recommendedName>
</protein>
<organism evidence="3 4">
    <name type="scientific">Micromonospora cathayae</name>
    <dbReference type="NCBI Taxonomy" id="3028804"/>
    <lineage>
        <taxon>Bacteria</taxon>
        <taxon>Bacillati</taxon>
        <taxon>Actinomycetota</taxon>
        <taxon>Actinomycetes</taxon>
        <taxon>Micromonosporales</taxon>
        <taxon>Micromonosporaceae</taxon>
        <taxon>Micromonospora</taxon>
    </lineage>
</organism>
<sequence>MEDERQVPRRRARWPLWTALAVVAALVGCVLPTALVAGRLLDPPPRSAGDPAPGSDRTPDGPAARLAGAIGAQLDRQAEALLRGDRAGFLAVAEPAARDDLARQFTSLRALRVAVWRAEPSGEPTPTPDRPGQWRQLVTYRYCLVEPACTPSPVLAGTRWRAGADGPRLVAVEPSKSERTGTRPWEVSELAVSHGPRTLVATTPDQRGRLPALLAAAEAAAVVADRYVVDGVRPDRYRIFYAGRDEWRRWYGGDRPEWTGGYVVTVGGGHHEVVLNAAALRSGGLAELLRHELTHAASLPAGGWSGESAWWLVEGIAELAGSADRPVVGYSGLDEVRRLVAGGWDGGLEGLAPAADAPAGRVTASYGIGYLAVRHLLDRYGEQRLLAFFRAVVHDRRPVADAAREVFGEPWPTLRDDCVAYVRTAAG</sequence>
<keyword evidence="2" id="KW-0812">Transmembrane</keyword>